<dbReference type="AlphaFoldDB" id="W4VAV2"/>
<organism evidence="2 3">
    <name type="scientific">Acetivibrio straminisolvens JCM 21531</name>
    <dbReference type="NCBI Taxonomy" id="1294263"/>
    <lineage>
        <taxon>Bacteria</taxon>
        <taxon>Bacillati</taxon>
        <taxon>Bacillota</taxon>
        <taxon>Clostridia</taxon>
        <taxon>Eubacteriales</taxon>
        <taxon>Oscillospiraceae</taxon>
        <taxon>Acetivibrio</taxon>
    </lineage>
</organism>
<gene>
    <name evidence="2" type="ORF">JCM21531_3924</name>
</gene>
<dbReference type="OrthoDB" id="2032462at2"/>
<dbReference type="EMBL" id="BAVR01000065">
    <property type="protein sequence ID" value="GAE90327.1"/>
    <property type="molecule type" value="Genomic_DNA"/>
</dbReference>
<evidence type="ECO:0000256" key="1">
    <source>
        <dbReference type="SAM" id="Phobius"/>
    </source>
</evidence>
<accession>W4VAV2</accession>
<keyword evidence="1" id="KW-0472">Membrane</keyword>
<sequence length="269" mass="31624">MKKSKSIISILVLAIVVIGIIWFYEVSINISVGNGKVITIGLGSGDWTKKYKFELNRFFGEENWECISKEKKESLSNYGSEKEDIGEYTNWTIRFKNKYGEEETAVITDHVFIINSSKHGLFSPERYSEKQAFYLELMDISLDLAADEIHNDIIKSELTEEEANSVDVTIMRSGNPKPKFYDALAKEEWFTVNKVMPENYLFNELHRFYIRISLYNYRFGKLTEQQKKNVFDSFERIEKRILDKYGDKVSFEMYFDDEHKVKYDNGVKE</sequence>
<proteinExistence type="predicted"/>
<evidence type="ECO:0000313" key="2">
    <source>
        <dbReference type="EMBL" id="GAE90327.1"/>
    </source>
</evidence>
<evidence type="ECO:0000313" key="3">
    <source>
        <dbReference type="Proteomes" id="UP000019109"/>
    </source>
</evidence>
<dbReference type="Proteomes" id="UP000019109">
    <property type="component" value="Unassembled WGS sequence"/>
</dbReference>
<feature type="transmembrane region" description="Helical" evidence="1">
    <location>
        <begin position="7"/>
        <end position="24"/>
    </location>
</feature>
<comment type="caution">
    <text evidence="2">The sequence shown here is derived from an EMBL/GenBank/DDBJ whole genome shotgun (WGS) entry which is preliminary data.</text>
</comment>
<reference evidence="2" key="1">
    <citation type="journal article" date="2014" name="Genome Announc.">
        <title>Draft Genome Sequence of Clostridium straminisolvens Strain JCM 21531T, Isolated from a Cellulose-Degrading Bacterial Community.</title>
        <authorList>
            <person name="Yuki M."/>
            <person name="Oshima K."/>
            <person name="Suda W."/>
            <person name="Sakamoto M."/>
            <person name="Kitamura K."/>
            <person name="Iida T."/>
            <person name="Hattori M."/>
            <person name="Ohkuma M."/>
        </authorList>
    </citation>
    <scope>NUCLEOTIDE SEQUENCE [LARGE SCALE GENOMIC DNA]</scope>
    <source>
        <strain evidence="2">JCM 21531</strain>
    </source>
</reference>
<dbReference type="RefSeq" id="WP_038290900.1">
    <property type="nucleotide sequence ID" value="NZ_BAVR01000065.1"/>
</dbReference>
<protein>
    <submittedName>
        <fullName evidence="2">Uncharacterized protein</fullName>
    </submittedName>
</protein>
<keyword evidence="1" id="KW-0812">Transmembrane</keyword>
<keyword evidence="1" id="KW-1133">Transmembrane helix</keyword>
<keyword evidence="3" id="KW-1185">Reference proteome</keyword>
<name>W4VAV2_9FIRM</name>